<organism evidence="2 3">
    <name type="scientific">Strongyloides venezuelensis</name>
    <name type="common">Threadworm</name>
    <dbReference type="NCBI Taxonomy" id="75913"/>
    <lineage>
        <taxon>Eukaryota</taxon>
        <taxon>Metazoa</taxon>
        <taxon>Ecdysozoa</taxon>
        <taxon>Nematoda</taxon>
        <taxon>Chromadorea</taxon>
        <taxon>Rhabditida</taxon>
        <taxon>Tylenchina</taxon>
        <taxon>Panagrolaimomorpha</taxon>
        <taxon>Strongyloidoidea</taxon>
        <taxon>Strongyloididae</taxon>
        <taxon>Strongyloides</taxon>
    </lineage>
</organism>
<protein>
    <submittedName>
        <fullName evidence="3">Histone-lysine N-methyltransferase SETMAR (inferred by orthology to a human protein)</fullName>
    </submittedName>
</protein>
<evidence type="ECO:0000313" key="3">
    <source>
        <dbReference type="WBParaSite" id="SVE_1958300.1"/>
    </source>
</evidence>
<dbReference type="AlphaFoldDB" id="A0A0K0G4C3"/>
<dbReference type="GO" id="GO:0006303">
    <property type="term" value="P:double-strand break repair via nonhomologous end joining"/>
    <property type="evidence" value="ECO:0007669"/>
    <property type="project" value="TreeGrafter"/>
</dbReference>
<dbReference type="Proteomes" id="UP000035680">
    <property type="component" value="Unassembled WGS sequence"/>
</dbReference>
<dbReference type="GO" id="GO:0035861">
    <property type="term" value="C:site of double-strand break"/>
    <property type="evidence" value="ECO:0007669"/>
    <property type="project" value="TreeGrafter"/>
</dbReference>
<dbReference type="GO" id="GO:0000014">
    <property type="term" value="F:single-stranded DNA endodeoxyribonuclease activity"/>
    <property type="evidence" value="ECO:0007669"/>
    <property type="project" value="TreeGrafter"/>
</dbReference>
<dbReference type="GO" id="GO:0042800">
    <property type="term" value="F:histone H3K4 methyltransferase activity"/>
    <property type="evidence" value="ECO:0007669"/>
    <property type="project" value="TreeGrafter"/>
</dbReference>
<dbReference type="GO" id="GO:0005634">
    <property type="term" value="C:nucleus"/>
    <property type="evidence" value="ECO:0007669"/>
    <property type="project" value="TreeGrafter"/>
</dbReference>
<dbReference type="GO" id="GO:0044547">
    <property type="term" value="F:DNA topoisomerase binding"/>
    <property type="evidence" value="ECO:0007669"/>
    <property type="project" value="TreeGrafter"/>
</dbReference>
<feature type="domain" description="Mos1 transposase HTH" evidence="1">
    <location>
        <begin position="5"/>
        <end position="54"/>
    </location>
</feature>
<dbReference type="InterPro" id="IPR052709">
    <property type="entry name" value="Transposase-MT_Hybrid"/>
</dbReference>
<reference evidence="2" key="1">
    <citation type="submission" date="2014-07" db="EMBL/GenBank/DDBJ databases">
        <authorList>
            <person name="Martin A.A"/>
            <person name="De Silva N."/>
        </authorList>
    </citation>
    <scope>NUCLEOTIDE SEQUENCE</scope>
</reference>
<dbReference type="PANTHER" id="PTHR46060">
    <property type="entry name" value="MARINER MOS1 TRANSPOSASE-LIKE PROTEIN"/>
    <property type="match status" value="1"/>
</dbReference>
<dbReference type="GO" id="GO:0031297">
    <property type="term" value="P:replication fork processing"/>
    <property type="evidence" value="ECO:0007669"/>
    <property type="project" value="TreeGrafter"/>
</dbReference>
<name>A0A0K0G4C3_STRVS</name>
<reference evidence="3" key="2">
    <citation type="submission" date="2015-08" db="UniProtKB">
        <authorList>
            <consortium name="WormBaseParasite"/>
        </authorList>
    </citation>
    <scope>IDENTIFICATION</scope>
</reference>
<evidence type="ECO:0000259" key="1">
    <source>
        <dbReference type="Pfam" id="PF17906"/>
    </source>
</evidence>
<dbReference type="GO" id="GO:0003690">
    <property type="term" value="F:double-stranded DNA binding"/>
    <property type="evidence" value="ECO:0007669"/>
    <property type="project" value="TreeGrafter"/>
</dbReference>
<accession>A0A0K0G4C3</accession>
<evidence type="ECO:0000313" key="2">
    <source>
        <dbReference type="Proteomes" id="UP000035680"/>
    </source>
</evidence>
<dbReference type="GO" id="GO:0000793">
    <property type="term" value="C:condensed chromosome"/>
    <property type="evidence" value="ECO:0007669"/>
    <property type="project" value="TreeGrafter"/>
</dbReference>
<sequence>MDHIKVHVRHYMLYEFQLGHKASESARNLCAALGRDIVNVRTVQRWFSRFQAENTDLEYEGCNRKPLMFNEDFLKSRIQNDSYITTRELEEKMGCDHTTIARRINALGYVQKLS</sequence>
<dbReference type="Pfam" id="PF17906">
    <property type="entry name" value="HTH_48"/>
    <property type="match status" value="1"/>
</dbReference>
<dbReference type="InterPro" id="IPR041426">
    <property type="entry name" value="Mos1_HTH"/>
</dbReference>
<dbReference type="Gene3D" id="1.10.10.1450">
    <property type="match status" value="1"/>
</dbReference>
<dbReference type="GO" id="GO:0044774">
    <property type="term" value="P:mitotic DNA integrity checkpoint signaling"/>
    <property type="evidence" value="ECO:0007669"/>
    <property type="project" value="TreeGrafter"/>
</dbReference>
<dbReference type="GO" id="GO:0015074">
    <property type="term" value="P:DNA integration"/>
    <property type="evidence" value="ECO:0007669"/>
    <property type="project" value="TreeGrafter"/>
</dbReference>
<dbReference type="GO" id="GO:0046975">
    <property type="term" value="F:histone H3K36 methyltransferase activity"/>
    <property type="evidence" value="ECO:0007669"/>
    <property type="project" value="TreeGrafter"/>
</dbReference>
<dbReference type="GO" id="GO:0003697">
    <property type="term" value="F:single-stranded DNA binding"/>
    <property type="evidence" value="ECO:0007669"/>
    <property type="project" value="TreeGrafter"/>
</dbReference>
<dbReference type="WBParaSite" id="SVE_1958300.1">
    <property type="protein sequence ID" value="SVE_1958300.1"/>
    <property type="gene ID" value="SVE_1958300"/>
</dbReference>
<proteinExistence type="predicted"/>
<dbReference type="STRING" id="75913.A0A0K0G4C3"/>
<dbReference type="GO" id="GO:0000729">
    <property type="term" value="P:DNA double-strand break processing"/>
    <property type="evidence" value="ECO:0007669"/>
    <property type="project" value="TreeGrafter"/>
</dbReference>
<dbReference type="PANTHER" id="PTHR46060:SF2">
    <property type="entry name" value="HISTONE-LYSINE N-METHYLTRANSFERASE SETMAR"/>
    <property type="match status" value="1"/>
</dbReference>
<keyword evidence="2" id="KW-1185">Reference proteome</keyword>